<name>A0A0R2LWA7_9LACO</name>
<dbReference type="GO" id="GO:0016853">
    <property type="term" value="F:isomerase activity"/>
    <property type="evidence" value="ECO:0007669"/>
    <property type="project" value="InterPro"/>
</dbReference>
<dbReference type="OrthoDB" id="9795355at2"/>
<dbReference type="PANTHER" id="PTHR11122:SF13">
    <property type="entry name" value="GLUCOSE-6-PHOSPHATE 1-EPIMERASE"/>
    <property type="match status" value="1"/>
</dbReference>
<dbReference type="EMBL" id="JQCA01000051">
    <property type="protein sequence ID" value="KRO03888.1"/>
    <property type="molecule type" value="Genomic_DNA"/>
</dbReference>
<dbReference type="Pfam" id="PF01263">
    <property type="entry name" value="Aldose_epim"/>
    <property type="match status" value="1"/>
</dbReference>
<dbReference type="SUPFAM" id="SSF74650">
    <property type="entry name" value="Galactose mutarotase-like"/>
    <property type="match status" value="1"/>
</dbReference>
<organism evidence="1 2">
    <name type="scientific">Levilactobacillus paucivorans</name>
    <dbReference type="NCBI Taxonomy" id="616990"/>
    <lineage>
        <taxon>Bacteria</taxon>
        <taxon>Bacillati</taxon>
        <taxon>Bacillota</taxon>
        <taxon>Bacilli</taxon>
        <taxon>Lactobacillales</taxon>
        <taxon>Lactobacillaceae</taxon>
        <taxon>Levilactobacillus</taxon>
    </lineage>
</organism>
<gene>
    <name evidence="1" type="ORF">IV54_GL001956</name>
</gene>
<proteinExistence type="predicted"/>
<dbReference type="GO" id="GO:0005975">
    <property type="term" value="P:carbohydrate metabolic process"/>
    <property type="evidence" value="ECO:0007669"/>
    <property type="project" value="InterPro"/>
</dbReference>
<dbReference type="PATRIC" id="fig|616990.3.peg.2069"/>
<reference evidence="1 2" key="1">
    <citation type="journal article" date="2015" name="Genome Announc.">
        <title>Expanding the biotechnology potential of lactobacilli through comparative genomics of 213 strains and associated genera.</title>
        <authorList>
            <person name="Sun Z."/>
            <person name="Harris H.M."/>
            <person name="McCann A."/>
            <person name="Guo C."/>
            <person name="Argimon S."/>
            <person name="Zhang W."/>
            <person name="Yang X."/>
            <person name="Jeffery I.B."/>
            <person name="Cooney J.C."/>
            <person name="Kagawa T.F."/>
            <person name="Liu W."/>
            <person name="Song Y."/>
            <person name="Salvetti E."/>
            <person name="Wrobel A."/>
            <person name="Rasinkangas P."/>
            <person name="Parkhill J."/>
            <person name="Rea M.C."/>
            <person name="O'Sullivan O."/>
            <person name="Ritari J."/>
            <person name="Douillard F.P."/>
            <person name="Paul Ross R."/>
            <person name="Yang R."/>
            <person name="Briner A.E."/>
            <person name="Felis G.E."/>
            <person name="de Vos W.M."/>
            <person name="Barrangou R."/>
            <person name="Klaenhammer T.R."/>
            <person name="Caufield P.W."/>
            <person name="Cui Y."/>
            <person name="Zhang H."/>
            <person name="O'Toole P.W."/>
        </authorList>
    </citation>
    <scope>NUCLEOTIDE SEQUENCE [LARGE SCALE GENOMIC DNA]</scope>
    <source>
        <strain evidence="1 2">DSM 22467</strain>
    </source>
</reference>
<dbReference type="InterPro" id="IPR011013">
    <property type="entry name" value="Gal_mutarotase_sf_dom"/>
</dbReference>
<dbReference type="STRING" id="616990.IV54_GL001956"/>
<dbReference type="InterPro" id="IPR008183">
    <property type="entry name" value="Aldose_1/G6P_1-epimerase"/>
</dbReference>
<dbReference type="CDD" id="cd09024">
    <property type="entry name" value="Aldose_epim_lacX"/>
    <property type="match status" value="1"/>
</dbReference>
<dbReference type="GO" id="GO:0030246">
    <property type="term" value="F:carbohydrate binding"/>
    <property type="evidence" value="ECO:0007669"/>
    <property type="project" value="InterPro"/>
</dbReference>
<dbReference type="Proteomes" id="UP000051906">
    <property type="component" value="Unassembled WGS sequence"/>
</dbReference>
<accession>A0A0R2LWA7</accession>
<evidence type="ECO:0000313" key="2">
    <source>
        <dbReference type="Proteomes" id="UP000051906"/>
    </source>
</evidence>
<dbReference type="PANTHER" id="PTHR11122">
    <property type="entry name" value="APOSPORY-ASSOCIATED PROTEIN C-RELATED"/>
    <property type="match status" value="1"/>
</dbReference>
<dbReference type="InterPro" id="IPR014718">
    <property type="entry name" value="GH-type_carb-bd"/>
</dbReference>
<dbReference type="RefSeq" id="WP_057878406.1">
    <property type="nucleotide sequence ID" value="NZ_JQCA01000051.1"/>
</dbReference>
<sequence length="291" mass="32588">MLTLKNDYLTVKINPLGAEVSSVRDNESGLEYMWQADAAYWGRHAPILFPIVGRLNQDQYTFQDHSYHMTQHGFARDRPFTIQDQTATRVVLQQTSDDKTRDVYPFDFTLTLTFELKDHELRTDLAVTNPAADTLYFSIGAHPGFNVPLGGALADFTDYQVTVSPKKTYQRIPLVGSASDSHHPVSLDLTQPLTLDHELFNHDAQILTLDNHETTVMLSTTADDHGVALTVAAPYLGIWSPYPKQAPFVCLEPWWGLADDVQASGQFTDKVGLQHLAGGQTFAAHYQITYF</sequence>
<dbReference type="InterPro" id="IPR037481">
    <property type="entry name" value="LacX"/>
</dbReference>
<protein>
    <submittedName>
        <fullName evidence="1">Galactose mutarotase-like protein</fullName>
    </submittedName>
</protein>
<evidence type="ECO:0000313" key="1">
    <source>
        <dbReference type="EMBL" id="KRO03888.1"/>
    </source>
</evidence>
<dbReference type="Gene3D" id="2.70.98.10">
    <property type="match status" value="1"/>
</dbReference>
<keyword evidence="2" id="KW-1185">Reference proteome</keyword>
<comment type="caution">
    <text evidence="1">The sequence shown here is derived from an EMBL/GenBank/DDBJ whole genome shotgun (WGS) entry which is preliminary data.</text>
</comment>
<dbReference type="AlphaFoldDB" id="A0A0R2LWA7"/>